<keyword evidence="5" id="KW-1185">Reference proteome</keyword>
<dbReference type="STRING" id="1330018.A0A167HJ33"/>
<name>A0A167HJ33_CALVF</name>
<evidence type="ECO:0000313" key="5">
    <source>
        <dbReference type="Proteomes" id="UP000076738"/>
    </source>
</evidence>
<feature type="region of interest" description="Disordered" evidence="1">
    <location>
        <begin position="394"/>
        <end position="419"/>
    </location>
</feature>
<evidence type="ECO:0000313" key="4">
    <source>
        <dbReference type="EMBL" id="KZO91686.1"/>
    </source>
</evidence>
<feature type="transmembrane region" description="Helical" evidence="2">
    <location>
        <begin position="131"/>
        <end position="150"/>
    </location>
</feature>
<reference evidence="4 5" key="1">
    <citation type="journal article" date="2016" name="Mol. Biol. Evol.">
        <title>Comparative Genomics of Early-Diverging Mushroom-Forming Fungi Provides Insights into the Origins of Lignocellulose Decay Capabilities.</title>
        <authorList>
            <person name="Nagy L.G."/>
            <person name="Riley R."/>
            <person name="Tritt A."/>
            <person name="Adam C."/>
            <person name="Daum C."/>
            <person name="Floudas D."/>
            <person name="Sun H."/>
            <person name="Yadav J.S."/>
            <person name="Pangilinan J."/>
            <person name="Larsson K.H."/>
            <person name="Matsuura K."/>
            <person name="Barry K."/>
            <person name="Labutti K."/>
            <person name="Kuo R."/>
            <person name="Ohm R.A."/>
            <person name="Bhattacharya S.S."/>
            <person name="Shirouzu T."/>
            <person name="Yoshinaga Y."/>
            <person name="Martin F.M."/>
            <person name="Grigoriev I.V."/>
            <person name="Hibbett D.S."/>
        </authorList>
    </citation>
    <scope>NUCLEOTIDE SEQUENCE [LARGE SCALE GENOMIC DNA]</scope>
    <source>
        <strain evidence="4 5">TUFC12733</strain>
    </source>
</reference>
<dbReference type="EMBL" id="KV417319">
    <property type="protein sequence ID" value="KZO91686.1"/>
    <property type="molecule type" value="Genomic_DNA"/>
</dbReference>
<evidence type="ECO:0000259" key="3">
    <source>
        <dbReference type="Pfam" id="PF20151"/>
    </source>
</evidence>
<feature type="domain" description="DUF6533" evidence="3">
    <location>
        <begin position="18"/>
        <end position="62"/>
    </location>
</feature>
<dbReference type="OrthoDB" id="3349377at2759"/>
<dbReference type="AlphaFoldDB" id="A0A167HJ33"/>
<sequence>MDSDALLEFLEHAQQGRYVTVAALCLVLHDHLFTCRQEWKFIWIRKWSFSKVLFFLSRYGTLGILLFDLYVALNGGTSDNLYVRIVASIDHGAQTTQLHNMVLLPIVECAVIIEAVLIFRIYAMYHGEKKIMYLLGGLFVCQLTGMAYVLQAGCRGLRAIAEPLPGVHECTITSTISYEYAYWAALLLFETLLFYLSMRKAYEHIRQYTFRFEELVLSRRVGEVLIRDGVMYFPFIFLSYLVNLVLFAVSPQYLAQVAPHAALALRSVLTNRLLLNVSRKFYYPNAGEGRGNDADALTGRDSVLGFIVWASPVRRGPGRSQLGLDTVDGDSGVAGRREGPMRLVRGEGLRSVEEVGKHGLQDEDERLGVLPEARLEGGGRMLQVQGAGKSRLSLSLSASSEGEGQSLADDPLGAGGVGL</sequence>
<feature type="transmembrane region" description="Helical" evidence="2">
    <location>
        <begin position="229"/>
        <end position="249"/>
    </location>
</feature>
<accession>A0A167HJ33</accession>
<keyword evidence="2" id="KW-0472">Membrane</keyword>
<dbReference type="Pfam" id="PF20151">
    <property type="entry name" value="DUF6533"/>
    <property type="match status" value="1"/>
</dbReference>
<organism evidence="4 5">
    <name type="scientific">Calocera viscosa (strain TUFC12733)</name>
    <dbReference type="NCBI Taxonomy" id="1330018"/>
    <lineage>
        <taxon>Eukaryota</taxon>
        <taxon>Fungi</taxon>
        <taxon>Dikarya</taxon>
        <taxon>Basidiomycota</taxon>
        <taxon>Agaricomycotina</taxon>
        <taxon>Dacrymycetes</taxon>
        <taxon>Dacrymycetales</taxon>
        <taxon>Dacrymycetaceae</taxon>
        <taxon>Calocera</taxon>
    </lineage>
</organism>
<feature type="compositionally biased region" description="Low complexity" evidence="1">
    <location>
        <begin position="394"/>
        <end position="408"/>
    </location>
</feature>
<proteinExistence type="predicted"/>
<protein>
    <recommendedName>
        <fullName evidence="3">DUF6533 domain-containing protein</fullName>
    </recommendedName>
</protein>
<keyword evidence="2" id="KW-0812">Transmembrane</keyword>
<keyword evidence="2" id="KW-1133">Transmembrane helix</keyword>
<dbReference type="InterPro" id="IPR045340">
    <property type="entry name" value="DUF6533"/>
</dbReference>
<feature type="transmembrane region" description="Helical" evidence="2">
    <location>
        <begin position="180"/>
        <end position="198"/>
    </location>
</feature>
<evidence type="ECO:0000256" key="1">
    <source>
        <dbReference type="SAM" id="MobiDB-lite"/>
    </source>
</evidence>
<feature type="transmembrane region" description="Helical" evidence="2">
    <location>
        <begin position="101"/>
        <end position="119"/>
    </location>
</feature>
<feature type="transmembrane region" description="Helical" evidence="2">
    <location>
        <begin position="52"/>
        <end position="73"/>
    </location>
</feature>
<gene>
    <name evidence="4" type="ORF">CALVIDRAFT_567999</name>
</gene>
<evidence type="ECO:0000256" key="2">
    <source>
        <dbReference type="SAM" id="Phobius"/>
    </source>
</evidence>
<dbReference type="Proteomes" id="UP000076738">
    <property type="component" value="Unassembled WGS sequence"/>
</dbReference>